<proteinExistence type="predicted"/>
<evidence type="ECO:0000313" key="2">
    <source>
        <dbReference type="Proteomes" id="UP000527355"/>
    </source>
</evidence>
<sequence length="169" mass="17523">MGLKSTLHGDAFLITTEADGALRGSTVLPVPAAGWSPQQVCVRLIPRVSSTVPACPAAPGGWAPPVAFSQLHVTRRAGSLPAQRGRCCGHPECPGRQCASEERFLFSLIAVTMAPTAQGPSASQLTSRACGLTAGRCRGCLFCSLPADACVMPSWLTPSSATPFRCVCV</sequence>
<evidence type="ECO:0000313" key="1">
    <source>
        <dbReference type="EMBL" id="KAF6274190.1"/>
    </source>
</evidence>
<organism evidence="1 2">
    <name type="scientific">Myotis myotis</name>
    <name type="common">Greater mouse-eared bat</name>
    <name type="synonym">Vespertilio myotis</name>
    <dbReference type="NCBI Taxonomy" id="51298"/>
    <lineage>
        <taxon>Eukaryota</taxon>
        <taxon>Metazoa</taxon>
        <taxon>Chordata</taxon>
        <taxon>Craniata</taxon>
        <taxon>Vertebrata</taxon>
        <taxon>Euteleostomi</taxon>
        <taxon>Mammalia</taxon>
        <taxon>Eutheria</taxon>
        <taxon>Laurasiatheria</taxon>
        <taxon>Chiroptera</taxon>
        <taxon>Yangochiroptera</taxon>
        <taxon>Vespertilionidae</taxon>
        <taxon>Myotis</taxon>
    </lineage>
</organism>
<gene>
    <name evidence="1" type="ORF">mMyoMyo1_010368</name>
</gene>
<accession>A0A7J7RDC7</accession>
<name>A0A7J7RDC7_MYOMY</name>
<comment type="caution">
    <text evidence="1">The sequence shown here is derived from an EMBL/GenBank/DDBJ whole genome shotgun (WGS) entry which is preliminary data.</text>
</comment>
<dbReference type="EMBL" id="JABWUV010000029">
    <property type="protein sequence ID" value="KAF6274190.1"/>
    <property type="molecule type" value="Genomic_DNA"/>
</dbReference>
<dbReference type="AlphaFoldDB" id="A0A7J7RDC7"/>
<reference evidence="1 2" key="1">
    <citation type="journal article" date="2020" name="Nature">
        <title>Six reference-quality genomes reveal evolution of bat adaptations.</title>
        <authorList>
            <person name="Jebb D."/>
            <person name="Huang Z."/>
            <person name="Pippel M."/>
            <person name="Hughes G.M."/>
            <person name="Lavrichenko K."/>
            <person name="Devanna P."/>
            <person name="Winkler S."/>
            <person name="Jermiin L.S."/>
            <person name="Skirmuntt E.C."/>
            <person name="Katzourakis A."/>
            <person name="Burkitt-Gray L."/>
            <person name="Ray D.A."/>
            <person name="Sullivan K.A.M."/>
            <person name="Roscito J.G."/>
            <person name="Kirilenko B.M."/>
            <person name="Davalos L.M."/>
            <person name="Corthals A.P."/>
            <person name="Power M.L."/>
            <person name="Jones G."/>
            <person name="Ransome R.D."/>
            <person name="Dechmann D.K.N."/>
            <person name="Locatelli A.G."/>
            <person name="Puechmaille S.J."/>
            <person name="Fedrigo O."/>
            <person name="Jarvis E.D."/>
            <person name="Hiller M."/>
            <person name="Vernes S.C."/>
            <person name="Myers E.W."/>
            <person name="Teeling E.C."/>
        </authorList>
    </citation>
    <scope>NUCLEOTIDE SEQUENCE [LARGE SCALE GENOMIC DNA]</scope>
    <source>
        <strain evidence="1">MMyoMyo1</strain>
        <tissue evidence="1">Flight muscle</tissue>
    </source>
</reference>
<protein>
    <submittedName>
        <fullName evidence="1">Uncharacterized protein</fullName>
    </submittedName>
</protein>
<dbReference type="Proteomes" id="UP000527355">
    <property type="component" value="Unassembled WGS sequence"/>
</dbReference>
<keyword evidence="2" id="KW-1185">Reference proteome</keyword>